<dbReference type="RefSeq" id="WP_129722351.1">
    <property type="nucleotide sequence ID" value="NZ_CP101808.1"/>
</dbReference>
<dbReference type="InterPro" id="IPR002177">
    <property type="entry name" value="DPS_DNA-bd"/>
</dbReference>
<dbReference type="PANTHER" id="PTHR42932">
    <property type="entry name" value="GENERAL STRESS PROTEIN 20U"/>
    <property type="match status" value="1"/>
</dbReference>
<keyword evidence="4" id="KW-1185">Reference proteome</keyword>
<gene>
    <name evidence="3" type="ORF">NPA09_00655</name>
</gene>
<dbReference type="EMBL" id="CP101808">
    <property type="protein sequence ID" value="UUD37075.1"/>
    <property type="molecule type" value="Genomic_DNA"/>
</dbReference>
<dbReference type="PANTHER" id="PTHR42932:SF1">
    <property type="entry name" value="GENERAL STRESS PROTEIN 20U"/>
    <property type="match status" value="1"/>
</dbReference>
<dbReference type="SUPFAM" id="SSF47240">
    <property type="entry name" value="Ferritin-like"/>
    <property type="match status" value="1"/>
</dbReference>
<feature type="domain" description="Ferritin/DPS" evidence="2">
    <location>
        <begin position="8"/>
        <end position="75"/>
    </location>
</feature>
<evidence type="ECO:0000313" key="3">
    <source>
        <dbReference type="EMBL" id="UUD37075.1"/>
    </source>
</evidence>
<name>A0ABY5J537_9BACT</name>
<dbReference type="Pfam" id="PF00210">
    <property type="entry name" value="Ferritin"/>
    <property type="match status" value="1"/>
</dbReference>
<proteinExistence type="inferred from homology"/>
<protein>
    <recommendedName>
        <fullName evidence="2">Ferritin/DPS domain-containing protein</fullName>
    </recommendedName>
</protein>
<evidence type="ECO:0000259" key="2">
    <source>
        <dbReference type="Pfam" id="PF00210"/>
    </source>
</evidence>
<evidence type="ECO:0000256" key="1">
    <source>
        <dbReference type="ARBA" id="ARBA00009497"/>
    </source>
</evidence>
<dbReference type="Gene3D" id="1.20.1260.10">
    <property type="match status" value="1"/>
</dbReference>
<sequence length="140" mass="16164">MDHLIKLHASLEVLAHKLKNFHWHVVGYDHFEAHDKLDDLIHKCHNSIDEVAELIVQLGEVATCDLQTLKSLSIIAQIEAKRYDSLFVASVLVDDFDKILDFTTTTKWDMLSQPIIDNVNKWVLKARWQFQAVITDAEEI</sequence>
<dbReference type="InterPro" id="IPR009078">
    <property type="entry name" value="Ferritin-like_SF"/>
</dbReference>
<dbReference type="InterPro" id="IPR012347">
    <property type="entry name" value="Ferritin-like"/>
</dbReference>
<reference evidence="3" key="1">
    <citation type="submission" date="2022-07" db="EMBL/GenBank/DDBJ databases">
        <title>Complete genome of Mycoplasma equigenitalium type strain T37.</title>
        <authorList>
            <person name="Spergser J."/>
        </authorList>
    </citation>
    <scope>NUCLEOTIDE SEQUENCE</scope>
    <source>
        <strain evidence="3">T37</strain>
    </source>
</reference>
<organism evidence="3 4">
    <name type="scientific">Mycoplasmopsis equigenitalium</name>
    <dbReference type="NCBI Taxonomy" id="114883"/>
    <lineage>
        <taxon>Bacteria</taxon>
        <taxon>Bacillati</taxon>
        <taxon>Mycoplasmatota</taxon>
        <taxon>Mycoplasmoidales</taxon>
        <taxon>Metamycoplasmataceae</taxon>
        <taxon>Mycoplasmopsis</taxon>
    </lineage>
</organism>
<accession>A0ABY5J537</accession>
<comment type="similarity">
    <text evidence="1">Belongs to the Dps family.</text>
</comment>
<evidence type="ECO:0000313" key="4">
    <source>
        <dbReference type="Proteomes" id="UP001059576"/>
    </source>
</evidence>
<dbReference type="Proteomes" id="UP001059576">
    <property type="component" value="Chromosome"/>
</dbReference>
<dbReference type="InterPro" id="IPR008331">
    <property type="entry name" value="Ferritin_DPS_dom"/>
</dbReference>